<dbReference type="Proteomes" id="UP000800200">
    <property type="component" value="Unassembled WGS sequence"/>
</dbReference>
<gene>
    <name evidence="1" type="ORF">K469DRAFT_631952</name>
</gene>
<dbReference type="AlphaFoldDB" id="A0A6A6E2J6"/>
<reference evidence="1" key="1">
    <citation type="journal article" date="2020" name="Stud. Mycol.">
        <title>101 Dothideomycetes genomes: a test case for predicting lifestyles and emergence of pathogens.</title>
        <authorList>
            <person name="Haridas S."/>
            <person name="Albert R."/>
            <person name="Binder M."/>
            <person name="Bloem J."/>
            <person name="Labutti K."/>
            <person name="Salamov A."/>
            <person name="Andreopoulos B."/>
            <person name="Baker S."/>
            <person name="Barry K."/>
            <person name="Bills G."/>
            <person name="Bluhm B."/>
            <person name="Cannon C."/>
            <person name="Castanera R."/>
            <person name="Culley D."/>
            <person name="Daum C."/>
            <person name="Ezra D."/>
            <person name="Gonzalez J."/>
            <person name="Henrissat B."/>
            <person name="Kuo A."/>
            <person name="Liang C."/>
            <person name="Lipzen A."/>
            <person name="Lutzoni F."/>
            <person name="Magnuson J."/>
            <person name="Mondo S."/>
            <person name="Nolan M."/>
            <person name="Ohm R."/>
            <person name="Pangilinan J."/>
            <person name="Park H.-J."/>
            <person name="Ramirez L."/>
            <person name="Alfaro M."/>
            <person name="Sun H."/>
            <person name="Tritt A."/>
            <person name="Yoshinaga Y."/>
            <person name="Zwiers L.-H."/>
            <person name="Turgeon B."/>
            <person name="Goodwin S."/>
            <person name="Spatafora J."/>
            <person name="Crous P."/>
            <person name="Grigoriev I."/>
        </authorList>
    </citation>
    <scope>NUCLEOTIDE SEQUENCE</scope>
    <source>
        <strain evidence="1">CBS 207.26</strain>
    </source>
</reference>
<sequence>MTSQYTIRFQNNTGSDSSYGFFIDPPKTTERTSTVSPFSNVWISKFIPNGGNTTITVADTFYAWVGQAPQSPGVGVTITGGQGSKVQQLGLTNTPGSSFEMEVQQNTAEFVVPNPPPSANLSSFSITTQTDFTFNDNFMLGLGQVDSNGFVVAAASVHAKPNMIYNIAPIVKFWVAQGFSVQGIIADFSAVSNQNGAIDFTSGPGVGTNTAIVTQDSTGHFSVTYQTDVKTK</sequence>
<organism evidence="1 2">
    <name type="scientific">Zopfia rhizophila CBS 207.26</name>
    <dbReference type="NCBI Taxonomy" id="1314779"/>
    <lineage>
        <taxon>Eukaryota</taxon>
        <taxon>Fungi</taxon>
        <taxon>Dikarya</taxon>
        <taxon>Ascomycota</taxon>
        <taxon>Pezizomycotina</taxon>
        <taxon>Dothideomycetes</taxon>
        <taxon>Dothideomycetes incertae sedis</taxon>
        <taxon>Zopfiaceae</taxon>
        <taxon>Zopfia</taxon>
    </lineage>
</organism>
<accession>A0A6A6E2J6</accession>
<name>A0A6A6E2J6_9PEZI</name>
<proteinExistence type="predicted"/>
<evidence type="ECO:0000313" key="2">
    <source>
        <dbReference type="Proteomes" id="UP000800200"/>
    </source>
</evidence>
<keyword evidence="2" id="KW-1185">Reference proteome</keyword>
<evidence type="ECO:0000313" key="1">
    <source>
        <dbReference type="EMBL" id="KAF2185433.1"/>
    </source>
</evidence>
<dbReference type="EMBL" id="ML994633">
    <property type="protein sequence ID" value="KAF2185433.1"/>
    <property type="molecule type" value="Genomic_DNA"/>
</dbReference>
<protein>
    <submittedName>
        <fullName evidence="1">Uncharacterized protein</fullName>
    </submittedName>
</protein>
<dbReference type="OrthoDB" id="5413269at2759"/>